<gene>
    <name evidence="2" type="ORF">C463_04901</name>
</gene>
<dbReference type="SUPFAM" id="SSF46785">
    <property type="entry name" value="Winged helix' DNA-binding domain"/>
    <property type="match status" value="1"/>
</dbReference>
<name>M0EI69_9EURY</name>
<dbReference type="Gene3D" id="1.10.10.10">
    <property type="entry name" value="Winged helix-like DNA-binding domain superfamily/Winged helix DNA-binding domain"/>
    <property type="match status" value="1"/>
</dbReference>
<dbReference type="EMBL" id="AOJK01000024">
    <property type="protein sequence ID" value="ELZ46099.1"/>
    <property type="molecule type" value="Genomic_DNA"/>
</dbReference>
<accession>M0EI69</accession>
<dbReference type="AlphaFoldDB" id="M0EI69"/>
<dbReference type="InterPro" id="IPR036388">
    <property type="entry name" value="WH-like_DNA-bd_sf"/>
</dbReference>
<reference evidence="2 3" key="1">
    <citation type="journal article" date="2014" name="PLoS Genet.">
        <title>Phylogenetically driven sequencing of extremely halophilic archaea reveals strategies for static and dynamic osmo-response.</title>
        <authorList>
            <person name="Becker E.A."/>
            <person name="Seitzer P.M."/>
            <person name="Tritt A."/>
            <person name="Larsen D."/>
            <person name="Krusor M."/>
            <person name="Yao A.I."/>
            <person name="Wu D."/>
            <person name="Madern D."/>
            <person name="Eisen J.A."/>
            <person name="Darling A.E."/>
            <person name="Facciotti M.T."/>
        </authorList>
    </citation>
    <scope>NUCLEOTIDE SEQUENCE [LARGE SCALE GENOMIC DNA]</scope>
    <source>
        <strain evidence="2 3">DSM 19288</strain>
    </source>
</reference>
<evidence type="ECO:0000256" key="1">
    <source>
        <dbReference type="SAM" id="MobiDB-lite"/>
    </source>
</evidence>
<protein>
    <submittedName>
        <fullName evidence="2">Putative transcriptional regulator</fullName>
    </submittedName>
</protein>
<organism evidence="2 3">
    <name type="scientific">Halorubrum californiense DSM 19288</name>
    <dbReference type="NCBI Taxonomy" id="1227465"/>
    <lineage>
        <taxon>Archaea</taxon>
        <taxon>Methanobacteriati</taxon>
        <taxon>Methanobacteriota</taxon>
        <taxon>Stenosarchaea group</taxon>
        <taxon>Halobacteria</taxon>
        <taxon>Halobacteriales</taxon>
        <taxon>Haloferacaceae</taxon>
        <taxon>Halorubrum</taxon>
    </lineage>
</organism>
<proteinExistence type="predicted"/>
<dbReference type="Proteomes" id="UP000011586">
    <property type="component" value="Unassembled WGS sequence"/>
</dbReference>
<dbReference type="InterPro" id="IPR036390">
    <property type="entry name" value="WH_DNA-bd_sf"/>
</dbReference>
<evidence type="ECO:0000313" key="3">
    <source>
        <dbReference type="Proteomes" id="UP000011586"/>
    </source>
</evidence>
<sequence>MTQKTSKRKSDWEQSGAPEINEYEEKRELLHEITQDTRFDLIQTILMHPDQLPSLNEVEYMHPDRSKATLREHLEKLCSLGIVDKLKLPKERQTRDSPKVFYGISDQGRDILSEFGLLDVENTLQYLYENMEKSDKIKRYEDAPRPSRD</sequence>
<keyword evidence="3" id="KW-1185">Reference proteome</keyword>
<evidence type="ECO:0000313" key="2">
    <source>
        <dbReference type="EMBL" id="ELZ46099.1"/>
    </source>
</evidence>
<dbReference type="STRING" id="1227465.C463_04901"/>
<comment type="caution">
    <text evidence="2">The sequence shown here is derived from an EMBL/GenBank/DDBJ whole genome shotgun (WGS) entry which is preliminary data.</text>
</comment>
<feature type="region of interest" description="Disordered" evidence="1">
    <location>
        <begin position="1"/>
        <end position="23"/>
    </location>
</feature>